<gene>
    <name evidence="8" type="ORF">HTZ77_29430</name>
</gene>
<dbReference type="GO" id="GO:0016787">
    <property type="term" value="F:hydrolase activity"/>
    <property type="evidence" value="ECO:0007669"/>
    <property type="project" value="UniProtKB-KW"/>
</dbReference>
<evidence type="ECO:0000256" key="6">
    <source>
        <dbReference type="SAM" id="MobiDB-lite"/>
    </source>
</evidence>
<name>A0A7Y6M576_9ACTN</name>
<protein>
    <submittedName>
        <fullName evidence="8">NUDIX domain-containing protein</fullName>
    </submittedName>
</protein>
<comment type="similarity">
    <text evidence="2 5">Belongs to the Nudix hydrolase family.</text>
</comment>
<sequence>MRTRRGARIVLLDQDDRILLIRHRYDGVIVVPGAPDREFFWVPPGGGLEQGEDFLQAARRELLEETGLTEVEWGPCLWTLDADVRWGGEPVHMHERYFLARARGTQAVTRARLEAGEQEAITDHRWWSSAELVAAETTETLRPVGLAELLAEVLAARGRPSGEPRALRSGVDQGEELGP</sequence>
<evidence type="ECO:0000256" key="4">
    <source>
        <dbReference type="ARBA" id="ARBA00022842"/>
    </source>
</evidence>
<dbReference type="Proteomes" id="UP000586042">
    <property type="component" value="Unassembled WGS sequence"/>
</dbReference>
<comment type="caution">
    <text evidence="8">The sequence shown here is derived from an EMBL/GenBank/DDBJ whole genome shotgun (WGS) entry which is preliminary data.</text>
</comment>
<proteinExistence type="inferred from homology"/>
<dbReference type="PROSITE" id="PS00893">
    <property type="entry name" value="NUDIX_BOX"/>
    <property type="match status" value="1"/>
</dbReference>
<dbReference type="PANTHER" id="PTHR43046:SF12">
    <property type="entry name" value="GDP-MANNOSE MANNOSYL HYDROLASE"/>
    <property type="match status" value="1"/>
</dbReference>
<keyword evidence="4" id="KW-0460">Magnesium</keyword>
<evidence type="ECO:0000256" key="5">
    <source>
        <dbReference type="RuleBase" id="RU003476"/>
    </source>
</evidence>
<dbReference type="CDD" id="cd04685">
    <property type="entry name" value="NUDIX_Hydrolase"/>
    <property type="match status" value="1"/>
</dbReference>
<dbReference type="InterPro" id="IPR000086">
    <property type="entry name" value="NUDIX_hydrolase_dom"/>
</dbReference>
<feature type="domain" description="Nudix hydrolase" evidence="7">
    <location>
        <begin position="2"/>
        <end position="150"/>
    </location>
</feature>
<dbReference type="Gene3D" id="3.90.79.10">
    <property type="entry name" value="Nucleoside Triphosphate Pyrophosphohydrolase"/>
    <property type="match status" value="1"/>
</dbReference>
<evidence type="ECO:0000313" key="8">
    <source>
        <dbReference type="EMBL" id="NUW35523.1"/>
    </source>
</evidence>
<dbReference type="EMBL" id="JABWGN010000011">
    <property type="protein sequence ID" value="NUW35523.1"/>
    <property type="molecule type" value="Genomic_DNA"/>
</dbReference>
<dbReference type="PRINTS" id="PR00502">
    <property type="entry name" value="NUDIXFAMILY"/>
</dbReference>
<dbReference type="RefSeq" id="WP_175592939.1">
    <property type="nucleotide sequence ID" value="NZ_JABWGN010000011.1"/>
</dbReference>
<feature type="region of interest" description="Disordered" evidence="6">
    <location>
        <begin position="159"/>
        <end position="179"/>
    </location>
</feature>
<evidence type="ECO:0000256" key="3">
    <source>
        <dbReference type="ARBA" id="ARBA00022801"/>
    </source>
</evidence>
<evidence type="ECO:0000256" key="2">
    <source>
        <dbReference type="ARBA" id="ARBA00005582"/>
    </source>
</evidence>
<dbReference type="Pfam" id="PF00293">
    <property type="entry name" value="NUDIX"/>
    <property type="match status" value="1"/>
</dbReference>
<keyword evidence="3 5" id="KW-0378">Hydrolase</keyword>
<dbReference type="SUPFAM" id="SSF55811">
    <property type="entry name" value="Nudix"/>
    <property type="match status" value="1"/>
</dbReference>
<evidence type="ECO:0000256" key="1">
    <source>
        <dbReference type="ARBA" id="ARBA00001946"/>
    </source>
</evidence>
<dbReference type="PROSITE" id="PS51462">
    <property type="entry name" value="NUDIX"/>
    <property type="match status" value="1"/>
</dbReference>
<comment type="cofactor">
    <cofactor evidence="1">
        <name>Mg(2+)</name>
        <dbReference type="ChEBI" id="CHEBI:18420"/>
    </cofactor>
</comment>
<dbReference type="InterPro" id="IPR015797">
    <property type="entry name" value="NUDIX_hydrolase-like_dom_sf"/>
</dbReference>
<organism evidence="8 9">
    <name type="scientific">Nonomuraea montanisoli</name>
    <dbReference type="NCBI Taxonomy" id="2741721"/>
    <lineage>
        <taxon>Bacteria</taxon>
        <taxon>Bacillati</taxon>
        <taxon>Actinomycetota</taxon>
        <taxon>Actinomycetes</taxon>
        <taxon>Streptosporangiales</taxon>
        <taxon>Streptosporangiaceae</taxon>
        <taxon>Nonomuraea</taxon>
    </lineage>
</organism>
<dbReference type="AlphaFoldDB" id="A0A7Y6M576"/>
<keyword evidence="9" id="KW-1185">Reference proteome</keyword>
<dbReference type="InterPro" id="IPR020084">
    <property type="entry name" value="NUDIX_hydrolase_CS"/>
</dbReference>
<dbReference type="InterPro" id="IPR020476">
    <property type="entry name" value="Nudix_hydrolase"/>
</dbReference>
<accession>A0A7Y6M576</accession>
<reference evidence="8 9" key="1">
    <citation type="submission" date="2020-06" db="EMBL/GenBank/DDBJ databases">
        <title>Nonomuraea sp. SMC257, a novel actinomycete isolated from soil.</title>
        <authorList>
            <person name="Chanama M."/>
        </authorList>
    </citation>
    <scope>NUCLEOTIDE SEQUENCE [LARGE SCALE GENOMIC DNA]</scope>
    <source>
        <strain evidence="8 9">SMC257</strain>
    </source>
</reference>
<evidence type="ECO:0000313" key="9">
    <source>
        <dbReference type="Proteomes" id="UP000586042"/>
    </source>
</evidence>
<dbReference type="PANTHER" id="PTHR43046">
    <property type="entry name" value="GDP-MANNOSE MANNOSYL HYDROLASE"/>
    <property type="match status" value="1"/>
</dbReference>
<evidence type="ECO:0000259" key="7">
    <source>
        <dbReference type="PROSITE" id="PS51462"/>
    </source>
</evidence>